<dbReference type="Proteomes" id="UP000245765">
    <property type="component" value="Unassembled WGS sequence"/>
</dbReference>
<dbReference type="RefSeq" id="WP_109869354.1">
    <property type="nucleotide sequence ID" value="NZ_QGNA01000001.1"/>
</dbReference>
<evidence type="ECO:0000313" key="1">
    <source>
        <dbReference type="EMBL" id="PWS38733.1"/>
    </source>
</evidence>
<sequence>MRRRTLLTAAGGLLAAPRVARATAEELDLLLVLAADVSQSMRPSELRLQREGYATALRHPDVQAAIASGFVGAIGLLYFEWSGMHDQHVLVPWTRLAGEADAEAVAGLIAGEPRRGGGWTSISAALGVARRHLGSAPFTAMRRVIDISGDGENNQGPSPEAERDLAVAEGVTINGLPILQERGLLAAAGQPGETQLEEHYRRQVIGGAGAFLVPTEGFEGFHSAIRRKLILEIAATPQARAAAALA</sequence>
<dbReference type="SUPFAM" id="SSF53300">
    <property type="entry name" value="vWA-like"/>
    <property type="match status" value="1"/>
</dbReference>
<dbReference type="Pfam" id="PF06707">
    <property type="entry name" value="DUF1194"/>
    <property type="match status" value="1"/>
</dbReference>
<dbReference type="Gene3D" id="3.40.50.410">
    <property type="entry name" value="von Willebrand factor, type A domain"/>
    <property type="match status" value="1"/>
</dbReference>
<proteinExistence type="predicted"/>
<name>A0A317FJD4_9PROT</name>
<evidence type="ECO:0000313" key="2">
    <source>
        <dbReference type="Proteomes" id="UP000245765"/>
    </source>
</evidence>
<dbReference type="OrthoDB" id="9792179at2"/>
<accession>A0A317FJD4</accession>
<dbReference type="InterPro" id="IPR010607">
    <property type="entry name" value="DUF1194"/>
</dbReference>
<dbReference type="CDD" id="cd00198">
    <property type="entry name" value="vWFA"/>
    <property type="match status" value="1"/>
</dbReference>
<protein>
    <recommendedName>
        <fullName evidence="3">DUF1194 domain-containing protein</fullName>
    </recommendedName>
</protein>
<gene>
    <name evidence="1" type="ORF">DFH01_05600</name>
</gene>
<comment type="caution">
    <text evidence="1">The sequence shown here is derived from an EMBL/GenBank/DDBJ whole genome shotgun (WGS) entry which is preliminary data.</text>
</comment>
<dbReference type="EMBL" id="QGNA01000001">
    <property type="protein sequence ID" value="PWS38733.1"/>
    <property type="molecule type" value="Genomic_DNA"/>
</dbReference>
<organism evidence="1 2">
    <name type="scientific">Falsiroseomonas bella</name>
    <dbReference type="NCBI Taxonomy" id="2184016"/>
    <lineage>
        <taxon>Bacteria</taxon>
        <taxon>Pseudomonadati</taxon>
        <taxon>Pseudomonadota</taxon>
        <taxon>Alphaproteobacteria</taxon>
        <taxon>Acetobacterales</taxon>
        <taxon>Roseomonadaceae</taxon>
        <taxon>Falsiroseomonas</taxon>
    </lineage>
</organism>
<evidence type="ECO:0008006" key="3">
    <source>
        <dbReference type="Google" id="ProtNLM"/>
    </source>
</evidence>
<keyword evidence="2" id="KW-1185">Reference proteome</keyword>
<reference evidence="2" key="1">
    <citation type="submission" date="2018-05" db="EMBL/GenBank/DDBJ databases">
        <authorList>
            <person name="Du Z."/>
            <person name="Wang X."/>
        </authorList>
    </citation>
    <scope>NUCLEOTIDE SEQUENCE [LARGE SCALE GENOMIC DNA]</scope>
    <source>
        <strain evidence="2">CQN31</strain>
    </source>
</reference>
<dbReference type="AlphaFoldDB" id="A0A317FJD4"/>
<dbReference type="InterPro" id="IPR036465">
    <property type="entry name" value="vWFA_dom_sf"/>
</dbReference>